<evidence type="ECO:0000259" key="4">
    <source>
        <dbReference type="Pfam" id="PF08241"/>
    </source>
</evidence>
<dbReference type="SUPFAM" id="SSF53335">
    <property type="entry name" value="S-adenosyl-L-methionine-dependent methyltransferases"/>
    <property type="match status" value="1"/>
</dbReference>
<name>A0A8J7JD35_9BACT</name>
<dbReference type="EMBL" id="JAEMHM010000007">
    <property type="protein sequence ID" value="MBJ6724913.1"/>
    <property type="molecule type" value="Genomic_DNA"/>
</dbReference>
<dbReference type="GO" id="GO:0032259">
    <property type="term" value="P:methylation"/>
    <property type="evidence" value="ECO:0007669"/>
    <property type="project" value="UniProtKB-KW"/>
</dbReference>
<dbReference type="InterPro" id="IPR013216">
    <property type="entry name" value="Methyltransf_11"/>
</dbReference>
<dbReference type="InterPro" id="IPR051052">
    <property type="entry name" value="Diverse_substrate_MTase"/>
</dbReference>
<keyword evidence="3" id="KW-0808">Transferase</keyword>
<accession>A0A8J7JD35</accession>
<evidence type="ECO:0000256" key="1">
    <source>
        <dbReference type="ARBA" id="ARBA00008361"/>
    </source>
</evidence>
<proteinExistence type="inferred from homology"/>
<evidence type="ECO:0000313" key="6">
    <source>
        <dbReference type="Proteomes" id="UP000636888"/>
    </source>
</evidence>
<organism evidence="5 6">
    <name type="scientific">Geomesophilobacter sediminis</name>
    <dbReference type="NCBI Taxonomy" id="2798584"/>
    <lineage>
        <taxon>Bacteria</taxon>
        <taxon>Pseudomonadati</taxon>
        <taxon>Thermodesulfobacteriota</taxon>
        <taxon>Desulfuromonadia</taxon>
        <taxon>Geobacterales</taxon>
        <taxon>Geobacteraceae</taxon>
        <taxon>Geomesophilobacter</taxon>
    </lineage>
</organism>
<dbReference type="GO" id="GO:0008757">
    <property type="term" value="F:S-adenosylmethionine-dependent methyltransferase activity"/>
    <property type="evidence" value="ECO:0007669"/>
    <property type="project" value="InterPro"/>
</dbReference>
<evidence type="ECO:0000256" key="3">
    <source>
        <dbReference type="ARBA" id="ARBA00022679"/>
    </source>
</evidence>
<feature type="domain" description="Methyltransferase type 11" evidence="4">
    <location>
        <begin position="42"/>
        <end position="130"/>
    </location>
</feature>
<dbReference type="Gene3D" id="3.40.50.150">
    <property type="entry name" value="Vaccinia Virus protein VP39"/>
    <property type="match status" value="1"/>
</dbReference>
<keyword evidence="6" id="KW-1185">Reference proteome</keyword>
<dbReference type="CDD" id="cd02440">
    <property type="entry name" value="AdoMet_MTases"/>
    <property type="match status" value="1"/>
</dbReference>
<comment type="similarity">
    <text evidence="1">Belongs to the methyltransferase superfamily.</text>
</comment>
<reference evidence="5" key="1">
    <citation type="submission" date="2020-12" db="EMBL/GenBank/DDBJ databases">
        <title>Geomonas sp. Red875, isolated from river sediment.</title>
        <authorList>
            <person name="Xu Z."/>
            <person name="Zhang Z."/>
            <person name="Masuda Y."/>
            <person name="Itoh H."/>
            <person name="Senoo K."/>
        </authorList>
    </citation>
    <scope>NUCLEOTIDE SEQUENCE</scope>
    <source>
        <strain evidence="5">Red875</strain>
    </source>
</reference>
<dbReference type="PANTHER" id="PTHR44942">
    <property type="entry name" value="METHYLTRANSF_11 DOMAIN-CONTAINING PROTEIN"/>
    <property type="match status" value="1"/>
</dbReference>
<protein>
    <submittedName>
        <fullName evidence="5">Methyltransferase domain-containing protein</fullName>
    </submittedName>
</protein>
<dbReference type="RefSeq" id="WP_199383810.1">
    <property type="nucleotide sequence ID" value="NZ_JAEMHM010000007.1"/>
</dbReference>
<sequence length="250" mass="27638">MTHRFKDHFSQVSAGYRSFRPSYPDALFQWLAGLAPGRDSALDCGCGTGQAALALARHFAAVVAVDPSAEQIANAVPDPKVTYRVAPAEATGVAPQSQDLVIAAQALHWFDLERFYPEVRRVARPEGIFAAFSYGLMTVDRAVDRVVGELYYDILGGFWPPERCHVDEGYRSLPFPFREIEAPPFAMSARWEFPHLMGYLATWSAVKEYQARVGADPLAKVRSALEAAWSEGAETKDVFWPLVIRAGSVN</sequence>
<dbReference type="PANTHER" id="PTHR44942:SF4">
    <property type="entry name" value="METHYLTRANSFERASE TYPE 11 DOMAIN-CONTAINING PROTEIN"/>
    <property type="match status" value="1"/>
</dbReference>
<evidence type="ECO:0000313" key="5">
    <source>
        <dbReference type="EMBL" id="MBJ6724913.1"/>
    </source>
</evidence>
<keyword evidence="2 5" id="KW-0489">Methyltransferase</keyword>
<dbReference type="Pfam" id="PF08241">
    <property type="entry name" value="Methyltransf_11"/>
    <property type="match status" value="1"/>
</dbReference>
<dbReference type="InterPro" id="IPR029063">
    <property type="entry name" value="SAM-dependent_MTases_sf"/>
</dbReference>
<evidence type="ECO:0000256" key="2">
    <source>
        <dbReference type="ARBA" id="ARBA00022603"/>
    </source>
</evidence>
<comment type="caution">
    <text evidence="5">The sequence shown here is derived from an EMBL/GenBank/DDBJ whole genome shotgun (WGS) entry which is preliminary data.</text>
</comment>
<dbReference type="Proteomes" id="UP000636888">
    <property type="component" value="Unassembled WGS sequence"/>
</dbReference>
<dbReference type="AlphaFoldDB" id="A0A8J7JD35"/>
<gene>
    <name evidence="5" type="ORF">JFN93_09360</name>
</gene>